<evidence type="ECO:0000313" key="1">
    <source>
        <dbReference type="EMBL" id="ESS58532.1"/>
    </source>
</evidence>
<name>A0ABP2ZPN9_ENTCL</name>
<comment type="caution">
    <text evidence="1">The sequence shown here is derived from an EMBL/GenBank/DDBJ whole genome shotgun (WGS) entry which is preliminary data.</text>
</comment>
<protein>
    <recommendedName>
        <fullName evidence="3">Transposase</fullName>
    </recommendedName>
</protein>
<proteinExistence type="predicted"/>
<organism evidence="1 2">
    <name type="scientific">Enterobacter cloacae S611</name>
    <dbReference type="NCBI Taxonomy" id="1399146"/>
    <lineage>
        <taxon>Bacteria</taxon>
        <taxon>Pseudomonadati</taxon>
        <taxon>Pseudomonadota</taxon>
        <taxon>Gammaproteobacteria</taxon>
        <taxon>Enterobacterales</taxon>
        <taxon>Enterobacteriaceae</taxon>
        <taxon>Enterobacter</taxon>
        <taxon>Enterobacter cloacae complex</taxon>
    </lineage>
</organism>
<accession>A0ABP2ZPN9</accession>
<dbReference type="EMBL" id="AXOM01000043">
    <property type="protein sequence ID" value="ESS58532.1"/>
    <property type="molecule type" value="Genomic_DNA"/>
</dbReference>
<dbReference type="Proteomes" id="UP000017834">
    <property type="component" value="Unassembled WGS sequence"/>
</dbReference>
<keyword evidence="2" id="KW-1185">Reference proteome</keyword>
<evidence type="ECO:0008006" key="3">
    <source>
        <dbReference type="Google" id="ProtNLM"/>
    </source>
</evidence>
<evidence type="ECO:0000313" key="2">
    <source>
        <dbReference type="Proteomes" id="UP000017834"/>
    </source>
</evidence>
<reference evidence="1 2" key="1">
    <citation type="journal article" date="2014" name="Genome Announc.">
        <title>Draft Genome Sequence of Enterobacter cloacae Strain S611.</title>
        <authorList>
            <person name="Wang D."/>
            <person name="Han C.S."/>
            <person name="Dichosa A.E."/>
            <person name="Gleasner C.D."/>
            <person name="Johnson S.L."/>
            <person name="Daligault H.E."/>
            <person name="Davenport K.W."/>
            <person name="Li P.E."/>
            <person name="Pierson E.A."/>
            <person name="Pierson L.S.III."/>
        </authorList>
    </citation>
    <scope>NUCLEOTIDE SEQUENCE [LARGE SCALE GENOMIC DNA]</scope>
    <source>
        <strain evidence="1 2">S611</strain>
    </source>
</reference>
<sequence>MNMQMIEGAFKFVKTFLNEAINTKILPFGLSG</sequence>
<gene>
    <name evidence="1" type="ORF">EDP2_1798</name>
</gene>